<evidence type="ECO:0008006" key="4">
    <source>
        <dbReference type="Google" id="ProtNLM"/>
    </source>
</evidence>
<dbReference type="EMBL" id="BLLK01000047">
    <property type="protein sequence ID" value="GFH53397.1"/>
    <property type="molecule type" value="Genomic_DNA"/>
</dbReference>
<sequence>MRHLDKSNEYDVQAHTSKLSTSFYEEWNSAFPPSSILHSYDESDPQTAIQAISESFVFCTKHLPTDLVSKLLSFPYDPSAPSYLVIRNLPIESLNNVPPTPFRNHLFENEPNHKELVPIALTWILGISRLLGHLTCPPSFNKAIKERLIRSVTQFPHEHGILPMHRDYARKVQAGGIEPEFLILFGIRSDEESSVATVITDNEELIQLLDQDDIEILQKFKIQMSMTRKPGAAENDGEVENFPIGNSFYAIDPIEKGMVTLYGLPNGVPTSPDGGEAAVAAYKRVEAIAFEHGDRVVLGPGDMLILNNARAVHGRTSYDSNIPIGDKSRWMIKSYVTNAMWKGTGTDGSGGRVEYPSLSIFRK</sequence>
<gene>
    <name evidence="2" type="ORF">CTEN210_09873</name>
</gene>
<dbReference type="GO" id="GO:0016491">
    <property type="term" value="F:oxidoreductase activity"/>
    <property type="evidence" value="ECO:0007669"/>
    <property type="project" value="UniProtKB-KW"/>
</dbReference>
<evidence type="ECO:0000256" key="1">
    <source>
        <dbReference type="ARBA" id="ARBA00023002"/>
    </source>
</evidence>
<proteinExistence type="predicted"/>
<reference evidence="2 3" key="1">
    <citation type="journal article" date="2021" name="Sci. Rep.">
        <title>The genome of the diatom Chaetoceros tenuissimus carries an ancient integrated fragment of an extant virus.</title>
        <authorList>
            <person name="Hongo Y."/>
            <person name="Kimura K."/>
            <person name="Takaki Y."/>
            <person name="Yoshida Y."/>
            <person name="Baba S."/>
            <person name="Kobayashi G."/>
            <person name="Nagasaki K."/>
            <person name="Hano T."/>
            <person name="Tomaru Y."/>
        </authorList>
    </citation>
    <scope>NUCLEOTIDE SEQUENCE [LARGE SCALE GENOMIC DNA]</scope>
    <source>
        <strain evidence="2 3">NIES-3715</strain>
    </source>
</reference>
<evidence type="ECO:0000313" key="3">
    <source>
        <dbReference type="Proteomes" id="UP001054902"/>
    </source>
</evidence>
<protein>
    <recommendedName>
        <fullName evidence="4">TauD/TfdA-like domain-containing protein</fullName>
    </recommendedName>
</protein>
<dbReference type="InterPro" id="IPR042098">
    <property type="entry name" value="TauD-like_sf"/>
</dbReference>
<dbReference type="AlphaFoldDB" id="A0AAD3CWA3"/>
<dbReference type="Proteomes" id="UP001054902">
    <property type="component" value="Unassembled WGS sequence"/>
</dbReference>
<comment type="caution">
    <text evidence="2">The sequence shown here is derived from an EMBL/GenBank/DDBJ whole genome shotgun (WGS) entry which is preliminary data.</text>
</comment>
<organism evidence="2 3">
    <name type="scientific">Chaetoceros tenuissimus</name>
    <dbReference type="NCBI Taxonomy" id="426638"/>
    <lineage>
        <taxon>Eukaryota</taxon>
        <taxon>Sar</taxon>
        <taxon>Stramenopiles</taxon>
        <taxon>Ochrophyta</taxon>
        <taxon>Bacillariophyta</taxon>
        <taxon>Coscinodiscophyceae</taxon>
        <taxon>Chaetocerotophycidae</taxon>
        <taxon>Chaetocerotales</taxon>
        <taxon>Chaetocerotaceae</taxon>
        <taxon>Chaetoceros</taxon>
    </lineage>
</organism>
<keyword evidence="3" id="KW-1185">Reference proteome</keyword>
<dbReference type="SUPFAM" id="SSF51197">
    <property type="entry name" value="Clavaminate synthase-like"/>
    <property type="match status" value="1"/>
</dbReference>
<name>A0AAD3CWA3_9STRA</name>
<dbReference type="Gene3D" id="3.60.130.10">
    <property type="entry name" value="Clavaminate synthase-like"/>
    <property type="match status" value="1"/>
</dbReference>
<accession>A0AAD3CWA3</accession>
<evidence type="ECO:0000313" key="2">
    <source>
        <dbReference type="EMBL" id="GFH53397.1"/>
    </source>
</evidence>
<keyword evidence="1" id="KW-0560">Oxidoreductase</keyword>